<feature type="region of interest" description="Disordered" evidence="1">
    <location>
        <begin position="186"/>
        <end position="240"/>
    </location>
</feature>
<evidence type="ECO:0000313" key="2">
    <source>
        <dbReference type="EMBL" id="KAA6400530.1"/>
    </source>
</evidence>
<evidence type="ECO:0000256" key="1">
    <source>
        <dbReference type="SAM" id="MobiDB-lite"/>
    </source>
</evidence>
<feature type="compositionally biased region" description="Polar residues" evidence="1">
    <location>
        <begin position="220"/>
        <end position="239"/>
    </location>
</feature>
<dbReference type="EMBL" id="SNRW01000546">
    <property type="protein sequence ID" value="KAA6400530.1"/>
    <property type="molecule type" value="Genomic_DNA"/>
</dbReference>
<feature type="compositionally biased region" description="Low complexity" evidence="1">
    <location>
        <begin position="467"/>
        <end position="476"/>
    </location>
</feature>
<feature type="region of interest" description="Disordered" evidence="1">
    <location>
        <begin position="504"/>
        <end position="530"/>
    </location>
</feature>
<organism evidence="2 3">
    <name type="scientific">Streblomastix strix</name>
    <dbReference type="NCBI Taxonomy" id="222440"/>
    <lineage>
        <taxon>Eukaryota</taxon>
        <taxon>Metamonada</taxon>
        <taxon>Preaxostyla</taxon>
        <taxon>Oxymonadida</taxon>
        <taxon>Streblomastigidae</taxon>
        <taxon>Streblomastix</taxon>
    </lineage>
</organism>
<comment type="caution">
    <text evidence="2">The sequence shown here is derived from an EMBL/GenBank/DDBJ whole genome shotgun (WGS) entry which is preliminary data.</text>
</comment>
<proteinExistence type="predicted"/>
<evidence type="ECO:0000313" key="3">
    <source>
        <dbReference type="Proteomes" id="UP000324800"/>
    </source>
</evidence>
<sequence>MQDTQMTLTQPKVDEQGLQVTSDNIPVKTWKTWYFDKDRYEKLPQSRRILIERPGFMQVLDKLKVERNREIAQHGPPAKQTAKFQQNIPQQFSRSNPELTTKLGFYIKFTVSYNPIKQLVHITNIYKQQQQQQQQITKLREILPQLEGLNQEEQLIKAQQELDQMDYELYLKELKELPVVFASEGQFSPQNAGDTQNLDEQQQQQQQQQTQLLSNTTSTPIRQRINNSSTTTRSHSIPHSTLMKDTQFYFTPQQLKKMNISTPFSQNMSQTYNSSSFLNQTARSQTQSRSNTAQQQYTERYIPSLAPPLTEDLEYNSKELNNIDLQVKTSMKRTKRFVEQTTAIEKGLYGKNITEIPPYNKNLRKVQTDLKHQRFLDSQQKDIKKQQGFLKSQNMIEQMHDNLVMQQTRQALTQNSLERMGAYNSQIGLLDLKEDSNSPIKYTAMYTPALTPDFASGSNRYQKPMAQTQTQSQQGTTRERFVAYERPKQLNPLLYGKAANLSRKLAEKEAQEEKQKELDKKGSKKDINNT</sequence>
<reference evidence="2 3" key="1">
    <citation type="submission" date="2019-03" db="EMBL/GenBank/DDBJ databases">
        <title>Single cell metagenomics reveals metabolic interactions within the superorganism composed of flagellate Streblomastix strix and complex community of Bacteroidetes bacteria on its surface.</title>
        <authorList>
            <person name="Treitli S.C."/>
            <person name="Kolisko M."/>
            <person name="Husnik F."/>
            <person name="Keeling P."/>
            <person name="Hampl V."/>
        </authorList>
    </citation>
    <scope>NUCLEOTIDE SEQUENCE [LARGE SCALE GENOMIC DNA]</scope>
    <source>
        <strain evidence="2">ST1C</strain>
    </source>
</reference>
<feature type="compositionally biased region" description="Low complexity" evidence="1">
    <location>
        <begin position="194"/>
        <end position="219"/>
    </location>
</feature>
<name>A0A5J4X067_9EUKA</name>
<protein>
    <submittedName>
        <fullName evidence="2">Uncharacterized protein</fullName>
    </submittedName>
</protein>
<dbReference type="Proteomes" id="UP000324800">
    <property type="component" value="Unassembled WGS sequence"/>
</dbReference>
<feature type="region of interest" description="Disordered" evidence="1">
    <location>
        <begin position="455"/>
        <end position="478"/>
    </location>
</feature>
<dbReference type="AlphaFoldDB" id="A0A5J4X067"/>
<accession>A0A5J4X067</accession>
<gene>
    <name evidence="2" type="ORF">EZS28_003937</name>
</gene>